<evidence type="ECO:0000313" key="2">
    <source>
        <dbReference type="EMBL" id="CAA66841.1"/>
    </source>
</evidence>
<accession>Q24467</accession>
<dbReference type="GO" id="GO:0018445">
    <property type="term" value="F:prothoracicotrophic hormone activity"/>
    <property type="evidence" value="ECO:0000314"/>
    <property type="project" value="FlyBase"/>
</dbReference>
<organism evidence="2">
    <name type="scientific">Drosophila melanogaster</name>
    <name type="common">Fruit fly</name>
    <dbReference type="NCBI Taxonomy" id="7227"/>
    <lineage>
        <taxon>Eukaryota</taxon>
        <taxon>Metazoa</taxon>
        <taxon>Ecdysozoa</taxon>
        <taxon>Arthropoda</taxon>
        <taxon>Hexapoda</taxon>
        <taxon>Insecta</taxon>
        <taxon>Pterygota</taxon>
        <taxon>Neoptera</taxon>
        <taxon>Endopterygota</taxon>
        <taxon>Diptera</taxon>
        <taxon>Brachycera</taxon>
        <taxon>Muscomorpha</taxon>
        <taxon>Ephydroidea</taxon>
        <taxon>Drosophilidae</taxon>
        <taxon>Drosophila</taxon>
        <taxon>Sophophora</taxon>
    </lineage>
</organism>
<evidence type="ECO:0000313" key="3">
    <source>
        <dbReference type="FlyBase" id="FBgn0013323"/>
    </source>
</evidence>
<dbReference type="EMBL" id="X98159">
    <property type="protein sequence ID" value="CAA66841.1"/>
    <property type="molecule type" value="mRNA"/>
</dbReference>
<keyword evidence="1" id="KW-0472">Membrane</keyword>
<dbReference type="AlphaFoldDB" id="Q24467"/>
<keyword evidence="1" id="KW-0812">Transmembrane</keyword>
<keyword evidence="1" id="KW-1133">Transmembrane helix</keyword>
<feature type="transmembrane region" description="Helical" evidence="1">
    <location>
        <begin position="12"/>
        <end position="37"/>
    </location>
</feature>
<gene>
    <name evidence="3" type="primary">Ptth</name>
    <name evidence="3" type="ORF">CG13687</name>
</gene>
<sequence>MRHNYIRLRGRTWFLTLYGILSTLFVGFFVIYCTILFDFLIRVLGGYLTSFGSYLQTNVWQSSNLDDVLNMPKQCLCHHRC</sequence>
<dbReference type="GO" id="GO:0043196">
    <property type="term" value="C:varicosity"/>
    <property type="evidence" value="ECO:0000314"/>
    <property type="project" value="FlyBase"/>
</dbReference>
<reference evidence="2" key="1">
    <citation type="journal article" date="1994" name="Tongmul Hakhoe Chi">
        <title>Isolation of small Prothoracicotropic Hormone-like gene in Drosophila melanogaster.</title>
        <authorList>
            <person name="Chung K.W."/>
            <person name="Oh H.S."/>
            <person name="Kim A.J."/>
            <person name="Won Y.J."/>
            <person name="Kim N.K."/>
            <person name="Namkoong Y."/>
            <person name="Kim K."/>
            <person name="Lee C.C."/>
        </authorList>
    </citation>
    <scope>NUCLEOTIDE SEQUENCE</scope>
    <source>
        <strain evidence="2">Canton-S</strain>
    </source>
</reference>
<dbReference type="OrthoDB" id="5950649at2759"/>
<protein>
    <submittedName>
        <fullName evidence="2">Prothoracicotropic hormone</fullName>
    </submittedName>
</protein>
<evidence type="ECO:0000256" key="1">
    <source>
        <dbReference type="SAM" id="Phobius"/>
    </source>
</evidence>
<proteinExistence type="evidence at transcript level"/>
<name>Q24467_DROME</name>
<dbReference type="GO" id="GO:0046957">
    <property type="term" value="P:negative phototaxis"/>
    <property type="evidence" value="ECO:0000315"/>
    <property type="project" value="FlyBase"/>
</dbReference>
<dbReference type="GO" id="GO:0007552">
    <property type="term" value="P:metamorphosis"/>
    <property type="evidence" value="ECO:0000315"/>
    <property type="project" value="FlyBase"/>
</dbReference>
<dbReference type="GO" id="GO:0008293">
    <property type="term" value="P:torso signaling pathway"/>
    <property type="evidence" value="ECO:0000315"/>
    <property type="project" value="FlyBase"/>
</dbReference>
<dbReference type="AGR" id="FB:FBgn0013323"/>
<dbReference type="FlyBase" id="FBgn0013323">
    <property type="gene designation" value="Ptth"/>
</dbReference>
<dbReference type="GO" id="GO:0045998">
    <property type="term" value="P:positive regulation of ecdysteroid biosynthetic process"/>
    <property type="evidence" value="ECO:0000314"/>
    <property type="project" value="FlyBase"/>
</dbReference>